<proteinExistence type="inferred from homology"/>
<sequence length="304" mass="34077">MMQGTRWCRRCRKRSNGRQRIDDFHIGGVSKLRIFESNFTVNDERFEGFCTPVNNEHDGGFGSTNGGQMMEKSELKGGFWDVSVFPIAVCGWGVANELFEIALSICGQKEALYSLMFNELLAGGQVSEAKVVFEAALDRSFHLGNFLYKDLIEKLCKDEKLEEASGILHKLIIKGYKFDPASFMPVVDDLGKRGNKHEADELAEKMLEMASGRVENKIYRKEKESIHRKGTKYGGDDWQTIVHRDVGSGITLKSLKGVQEEDSGGGYCATNVFAAMQCGRIKCKISGYWLGASVNQRYYWGIDG</sequence>
<evidence type="ECO:0000313" key="2">
    <source>
        <dbReference type="EMBL" id="KAE8689015.1"/>
    </source>
</evidence>
<organism evidence="2 3">
    <name type="scientific">Hibiscus syriacus</name>
    <name type="common">Rose of Sharon</name>
    <dbReference type="NCBI Taxonomy" id="106335"/>
    <lineage>
        <taxon>Eukaryota</taxon>
        <taxon>Viridiplantae</taxon>
        <taxon>Streptophyta</taxon>
        <taxon>Embryophyta</taxon>
        <taxon>Tracheophyta</taxon>
        <taxon>Spermatophyta</taxon>
        <taxon>Magnoliopsida</taxon>
        <taxon>eudicotyledons</taxon>
        <taxon>Gunneridae</taxon>
        <taxon>Pentapetalae</taxon>
        <taxon>rosids</taxon>
        <taxon>malvids</taxon>
        <taxon>Malvales</taxon>
        <taxon>Malvaceae</taxon>
        <taxon>Malvoideae</taxon>
        <taxon>Hibiscus</taxon>
    </lineage>
</organism>
<dbReference type="EMBL" id="VEPZ02001175">
    <property type="protein sequence ID" value="KAE8689015.1"/>
    <property type="molecule type" value="Genomic_DNA"/>
</dbReference>
<dbReference type="InterPro" id="IPR011990">
    <property type="entry name" value="TPR-like_helical_dom_sf"/>
</dbReference>
<keyword evidence="3" id="KW-1185">Reference proteome</keyword>
<reference evidence="2" key="1">
    <citation type="submission" date="2019-09" db="EMBL/GenBank/DDBJ databases">
        <title>Draft genome information of white flower Hibiscus syriacus.</title>
        <authorList>
            <person name="Kim Y.-M."/>
        </authorList>
    </citation>
    <scope>NUCLEOTIDE SEQUENCE [LARGE SCALE GENOMIC DNA]</scope>
    <source>
        <strain evidence="2">YM2019G1</strain>
    </source>
</reference>
<protein>
    <submittedName>
        <fullName evidence="2">Plant regulator RWP-RK family protein, putative isoform 1</fullName>
    </submittedName>
</protein>
<dbReference type="PANTHER" id="PTHR47939:SF5">
    <property type="entry name" value="PENTACOTRIPEPTIDE-REPEAT REGION OF PRORP DOMAIN-CONTAINING PROTEIN"/>
    <property type="match status" value="1"/>
</dbReference>
<dbReference type="InterPro" id="IPR050667">
    <property type="entry name" value="PPR-containing_protein"/>
</dbReference>
<name>A0A6A2ZDH1_HIBSY</name>
<dbReference type="AlphaFoldDB" id="A0A6A2ZDH1"/>
<evidence type="ECO:0000313" key="3">
    <source>
        <dbReference type="Proteomes" id="UP000436088"/>
    </source>
</evidence>
<dbReference type="Proteomes" id="UP000436088">
    <property type="component" value="Unassembled WGS sequence"/>
</dbReference>
<dbReference type="Gene3D" id="1.25.40.10">
    <property type="entry name" value="Tetratricopeptide repeat domain"/>
    <property type="match status" value="1"/>
</dbReference>
<evidence type="ECO:0000256" key="1">
    <source>
        <dbReference type="ARBA" id="ARBA00007626"/>
    </source>
</evidence>
<comment type="similarity">
    <text evidence="1">Belongs to the PPR family. P subfamily.</text>
</comment>
<comment type="caution">
    <text evidence="2">The sequence shown here is derived from an EMBL/GenBank/DDBJ whole genome shotgun (WGS) entry which is preliminary data.</text>
</comment>
<dbReference type="PANTHER" id="PTHR47939">
    <property type="entry name" value="MEMBRANE-ASSOCIATED SALT-INDUCIBLE PROTEIN-LIKE"/>
    <property type="match status" value="1"/>
</dbReference>
<accession>A0A6A2ZDH1</accession>
<gene>
    <name evidence="2" type="ORF">F3Y22_tig00110945pilonHSYRG00208</name>
</gene>